<dbReference type="Gene3D" id="3.30.420.40">
    <property type="match status" value="2"/>
</dbReference>
<dbReference type="Proteomes" id="UP000562124">
    <property type="component" value="Unassembled WGS sequence"/>
</dbReference>
<keyword evidence="2" id="KW-0547">Nucleotide-binding</keyword>
<dbReference type="InterPro" id="IPR018181">
    <property type="entry name" value="Heat_shock_70_CS"/>
</dbReference>
<dbReference type="PANTHER" id="PTHR42749:SF1">
    <property type="entry name" value="CELL SHAPE-DETERMINING PROTEIN MREB"/>
    <property type="match status" value="1"/>
</dbReference>
<organism evidence="6 7">
    <name type="scientific">Cellulomonas fimi</name>
    <dbReference type="NCBI Taxonomy" id="1708"/>
    <lineage>
        <taxon>Bacteria</taxon>
        <taxon>Bacillati</taxon>
        <taxon>Actinomycetota</taxon>
        <taxon>Actinomycetes</taxon>
        <taxon>Micrococcales</taxon>
        <taxon>Cellulomonadaceae</taxon>
        <taxon>Cellulomonas</taxon>
    </lineage>
</organism>
<dbReference type="PRINTS" id="PR00301">
    <property type="entry name" value="HEATSHOCK70"/>
</dbReference>
<dbReference type="InterPro" id="IPR043129">
    <property type="entry name" value="ATPase_NBD"/>
</dbReference>
<gene>
    <name evidence="6" type="ORF">HIR71_13125</name>
</gene>
<reference evidence="6 7" key="1">
    <citation type="submission" date="2020-04" db="EMBL/GenBank/DDBJ databases">
        <title>Sequencing and Assembly of C. fimi.</title>
        <authorList>
            <person name="Ramsey A.R."/>
        </authorList>
    </citation>
    <scope>NUCLEOTIDE SEQUENCE [LARGE SCALE GENOMIC DNA]</scope>
    <source>
        <strain evidence="6 7">SB</strain>
    </source>
</reference>
<dbReference type="PROSITE" id="PS01036">
    <property type="entry name" value="HSP70_3"/>
    <property type="match status" value="1"/>
</dbReference>
<evidence type="ECO:0000256" key="3">
    <source>
        <dbReference type="ARBA" id="ARBA00022840"/>
    </source>
</evidence>
<protein>
    <submittedName>
        <fullName evidence="6">Hsp70 family protein</fullName>
    </submittedName>
</protein>
<dbReference type="Pfam" id="PF00012">
    <property type="entry name" value="HSP70"/>
    <property type="match status" value="1"/>
</dbReference>
<evidence type="ECO:0000256" key="5">
    <source>
        <dbReference type="ARBA" id="ARBA00023186"/>
    </source>
</evidence>
<dbReference type="AlphaFoldDB" id="A0A7Y0LZT1"/>
<keyword evidence="4" id="KW-0346">Stress response</keyword>
<evidence type="ECO:0000313" key="7">
    <source>
        <dbReference type="Proteomes" id="UP000562124"/>
    </source>
</evidence>
<keyword evidence="3" id="KW-0067">ATP-binding</keyword>
<keyword evidence="7" id="KW-1185">Reference proteome</keyword>
<dbReference type="SUPFAM" id="SSF53067">
    <property type="entry name" value="Actin-like ATPase domain"/>
    <property type="match status" value="2"/>
</dbReference>
<comment type="similarity">
    <text evidence="1">Belongs to the heat shock protein 70 family.</text>
</comment>
<proteinExistence type="inferred from homology"/>
<dbReference type="EMBL" id="JABCJJ010000025">
    <property type="protein sequence ID" value="NMR21145.1"/>
    <property type="molecule type" value="Genomic_DNA"/>
</dbReference>
<dbReference type="InterPro" id="IPR013126">
    <property type="entry name" value="Hsp_70_fam"/>
</dbReference>
<evidence type="ECO:0000256" key="2">
    <source>
        <dbReference type="ARBA" id="ARBA00022741"/>
    </source>
</evidence>
<comment type="caution">
    <text evidence="6">The sequence shown here is derived from an EMBL/GenBank/DDBJ whole genome shotgun (WGS) entry which is preliminary data.</text>
</comment>
<dbReference type="GO" id="GO:0140662">
    <property type="term" value="F:ATP-dependent protein folding chaperone"/>
    <property type="evidence" value="ECO:0007669"/>
    <property type="project" value="InterPro"/>
</dbReference>
<dbReference type="PANTHER" id="PTHR42749">
    <property type="entry name" value="CELL SHAPE-DETERMINING PROTEIN MREB"/>
    <property type="match status" value="1"/>
</dbReference>
<keyword evidence="5" id="KW-0143">Chaperone</keyword>
<evidence type="ECO:0000256" key="4">
    <source>
        <dbReference type="ARBA" id="ARBA00023016"/>
    </source>
</evidence>
<sequence length="553" mass="60440">MATSPYTVGIDFGTSTTLLAEGLPAGGSDVVPIGHSEPWLPSVATLNGGSQLVVGEDAHLRSPASLISSVKRAITTRHETISSPDGSVTANVDEVITAILLEVARRARDNQIDIAEEGAVRLGCPAMWDGDQRSRLLTLAQKAGFAVAASTLIDEPIAAGLMWINEQQRDRRYLDNDRVLVFDMGGGTLDVAVLDVTTGPGRDPQVYVLASNGVDEAGDRLDEAIASDLERMLQDRGVLVSDQPNPPVARAYIQRAATQAKIALTDLSSTDVHIDYGDGDLPHLSYTVGQLNDCLRPQMDRAWGLVESTLRAALLTHESRWMPKGFRTTVGLRNLPMADLIETINHVVLVGGMSRIPGVARFLMERLPKSRVHTFPGDKSQGAIAAGLAEPIPYEQVNLHLPGFDFVLDIPGRSPITLYRAHTPFYRWWEAQTKARVFYSWPEGKTAYEPAAARNLPQSGDATLRVVALDGSVVAMRGANEKDTNGLRINFGFRTPRFTLAPDGTMTFVDGHGHEQRLRIERWPALRSGQGKLLVRVEEARWVPDDRRAWDTK</sequence>
<dbReference type="Gene3D" id="3.90.640.10">
    <property type="entry name" value="Actin, Chain A, domain 4"/>
    <property type="match status" value="1"/>
</dbReference>
<dbReference type="GO" id="GO:0005524">
    <property type="term" value="F:ATP binding"/>
    <property type="evidence" value="ECO:0007669"/>
    <property type="project" value="UniProtKB-KW"/>
</dbReference>
<accession>A0A7Y0LZT1</accession>
<name>A0A7Y0LZT1_CELFI</name>
<evidence type="ECO:0000256" key="1">
    <source>
        <dbReference type="ARBA" id="ARBA00007381"/>
    </source>
</evidence>
<evidence type="ECO:0000313" key="6">
    <source>
        <dbReference type="EMBL" id="NMR21145.1"/>
    </source>
</evidence>